<accession>A0A371FA65</accession>
<keyword evidence="2" id="KW-1185">Reference proteome</keyword>
<protein>
    <recommendedName>
        <fullName evidence="3">Copia protein</fullName>
    </recommendedName>
</protein>
<feature type="non-terminal residue" evidence="1">
    <location>
        <position position="1"/>
    </location>
</feature>
<dbReference type="EMBL" id="QJKJ01009917">
    <property type="protein sequence ID" value="RDX75178.1"/>
    <property type="molecule type" value="Genomic_DNA"/>
</dbReference>
<dbReference type="OrthoDB" id="1282228at2759"/>
<organism evidence="1 2">
    <name type="scientific">Mucuna pruriens</name>
    <name type="common">Velvet bean</name>
    <name type="synonym">Dolichos pruriens</name>
    <dbReference type="NCBI Taxonomy" id="157652"/>
    <lineage>
        <taxon>Eukaryota</taxon>
        <taxon>Viridiplantae</taxon>
        <taxon>Streptophyta</taxon>
        <taxon>Embryophyta</taxon>
        <taxon>Tracheophyta</taxon>
        <taxon>Spermatophyta</taxon>
        <taxon>Magnoliopsida</taxon>
        <taxon>eudicotyledons</taxon>
        <taxon>Gunneridae</taxon>
        <taxon>Pentapetalae</taxon>
        <taxon>rosids</taxon>
        <taxon>fabids</taxon>
        <taxon>Fabales</taxon>
        <taxon>Fabaceae</taxon>
        <taxon>Papilionoideae</taxon>
        <taxon>50 kb inversion clade</taxon>
        <taxon>NPAAA clade</taxon>
        <taxon>indigoferoid/millettioid clade</taxon>
        <taxon>Phaseoleae</taxon>
        <taxon>Mucuna</taxon>
    </lineage>
</organism>
<reference evidence="1" key="1">
    <citation type="submission" date="2018-05" db="EMBL/GenBank/DDBJ databases">
        <title>Draft genome of Mucuna pruriens seed.</title>
        <authorList>
            <person name="Nnadi N.E."/>
            <person name="Vos R."/>
            <person name="Hasami M.H."/>
            <person name="Devisetty U.K."/>
            <person name="Aguiy J.C."/>
        </authorList>
    </citation>
    <scope>NUCLEOTIDE SEQUENCE [LARGE SCALE GENOMIC DNA]</scope>
    <source>
        <strain evidence="1">JCA_2017</strain>
    </source>
</reference>
<evidence type="ECO:0000313" key="1">
    <source>
        <dbReference type="EMBL" id="RDX75178.1"/>
    </source>
</evidence>
<name>A0A371FA65_MUCPR</name>
<evidence type="ECO:0000313" key="2">
    <source>
        <dbReference type="Proteomes" id="UP000257109"/>
    </source>
</evidence>
<evidence type="ECO:0008006" key="3">
    <source>
        <dbReference type="Google" id="ProtNLM"/>
    </source>
</evidence>
<proteinExistence type="predicted"/>
<comment type="caution">
    <text evidence="1">The sequence shown here is derived from an EMBL/GenBank/DDBJ whole genome shotgun (WGS) entry which is preliminary data.</text>
</comment>
<sequence length="180" mass="21228">MEFAEEGGKSCSFTSIAKATNVKRRDGAYTRVSLLIIRDDTSTEHDDEPLMKPWIHIQHINHEKFNKTRASYKHESFNIIGIFYKSVQNKKIFCIISIKSDHKTNSKMMSSNHFVKIMIFFTTFFHQKHLNKIKNFDSKVDKVMFLGYFDTINAYRVFNSRTFVIEEFIHEKFNEGLVPK</sequence>
<dbReference type="AlphaFoldDB" id="A0A371FA65"/>
<dbReference type="Proteomes" id="UP000257109">
    <property type="component" value="Unassembled WGS sequence"/>
</dbReference>
<gene>
    <name evidence="1" type="ORF">CR513_44976</name>
</gene>